<evidence type="ECO:0000313" key="4">
    <source>
        <dbReference type="EMBL" id="WEK39969.1"/>
    </source>
</evidence>
<dbReference type="EMBL" id="CP119326">
    <property type="protein sequence ID" value="WEK39969.1"/>
    <property type="molecule type" value="Genomic_DNA"/>
</dbReference>
<protein>
    <submittedName>
        <fullName evidence="4">FecR domain-containing protein</fullName>
    </submittedName>
</protein>
<dbReference type="GO" id="GO:0016989">
    <property type="term" value="F:sigma factor antagonist activity"/>
    <property type="evidence" value="ECO:0007669"/>
    <property type="project" value="TreeGrafter"/>
</dbReference>
<dbReference type="PANTHER" id="PTHR30273:SF2">
    <property type="entry name" value="PROTEIN FECR"/>
    <property type="match status" value="1"/>
</dbReference>
<dbReference type="Gene3D" id="2.60.120.1440">
    <property type="match status" value="1"/>
</dbReference>
<evidence type="ECO:0000256" key="1">
    <source>
        <dbReference type="SAM" id="Phobius"/>
    </source>
</evidence>
<dbReference type="PANTHER" id="PTHR30273">
    <property type="entry name" value="PERIPLASMIC SIGNAL SENSOR AND SIGMA FACTOR ACTIVATOR FECR-RELATED"/>
    <property type="match status" value="1"/>
</dbReference>
<evidence type="ECO:0000259" key="3">
    <source>
        <dbReference type="Pfam" id="PF16220"/>
    </source>
</evidence>
<accession>A0AAJ5WYY7</accession>
<gene>
    <name evidence="4" type="ORF">P0Y50_15760</name>
</gene>
<feature type="domain" description="FecR protein" evidence="2">
    <location>
        <begin position="132"/>
        <end position="217"/>
    </location>
</feature>
<keyword evidence="1" id="KW-0812">Transmembrane</keyword>
<feature type="domain" description="FecR N-terminal" evidence="3">
    <location>
        <begin position="22"/>
        <end position="63"/>
    </location>
</feature>
<dbReference type="Gene3D" id="3.55.50.30">
    <property type="match status" value="1"/>
</dbReference>
<proteinExistence type="predicted"/>
<dbReference type="Pfam" id="PF16220">
    <property type="entry name" value="DUF4880"/>
    <property type="match status" value="1"/>
</dbReference>
<keyword evidence="1" id="KW-1133">Transmembrane helix</keyword>
<feature type="transmembrane region" description="Helical" evidence="1">
    <location>
        <begin position="99"/>
        <end position="121"/>
    </location>
</feature>
<organism evidence="4 5">
    <name type="scientific">Candidatus Brevundimonas colombiensis</name>
    <dbReference type="NCBI Taxonomy" id="3121376"/>
    <lineage>
        <taxon>Bacteria</taxon>
        <taxon>Pseudomonadati</taxon>
        <taxon>Pseudomonadota</taxon>
        <taxon>Alphaproteobacteria</taxon>
        <taxon>Caulobacterales</taxon>
        <taxon>Caulobacteraceae</taxon>
        <taxon>Brevundimonas</taxon>
    </lineage>
</organism>
<dbReference type="Proteomes" id="UP001213664">
    <property type="component" value="Chromosome"/>
</dbReference>
<dbReference type="AlphaFoldDB" id="A0AAJ5WYY7"/>
<name>A0AAJ5WYY7_9CAUL</name>
<evidence type="ECO:0000259" key="2">
    <source>
        <dbReference type="Pfam" id="PF04773"/>
    </source>
</evidence>
<dbReference type="PIRSF" id="PIRSF018266">
    <property type="entry name" value="FecR"/>
    <property type="match status" value="1"/>
</dbReference>
<dbReference type="Pfam" id="PF04773">
    <property type="entry name" value="FecR"/>
    <property type="match status" value="1"/>
</dbReference>
<dbReference type="InterPro" id="IPR006860">
    <property type="entry name" value="FecR"/>
</dbReference>
<reference evidence="4" key="1">
    <citation type="submission" date="2023-03" db="EMBL/GenBank/DDBJ databases">
        <title>Andean soil-derived lignocellulolytic bacterial consortium as a source of novel taxa and putative plastic-active enzymes.</title>
        <authorList>
            <person name="Diaz-Garcia L."/>
            <person name="Chuvochina M."/>
            <person name="Feuerriegel G."/>
            <person name="Bunk B."/>
            <person name="Sproer C."/>
            <person name="Streit W.R."/>
            <person name="Rodriguez L.M."/>
            <person name="Overmann J."/>
            <person name="Jimenez D.J."/>
        </authorList>
    </citation>
    <scope>NUCLEOTIDE SEQUENCE</scope>
    <source>
        <strain evidence="4">MAG 833</strain>
    </source>
</reference>
<keyword evidence="1" id="KW-0472">Membrane</keyword>
<dbReference type="InterPro" id="IPR012373">
    <property type="entry name" value="Ferrdict_sens_TM"/>
</dbReference>
<dbReference type="InterPro" id="IPR032623">
    <property type="entry name" value="FecR_N"/>
</dbReference>
<sequence>MASLHVDPVWNGMTANTEIDEKALYWFVALRDETAGDDIWLGFQSWLEASPAHAPAFDAVERLWVDLDAADATPVVAPQPAPLIDLTAARDRRAQPRRAWLGAGLGIAASVTLAVGLWLWMTPNGQTYAAAEAPLTVALEDGSHVYLNRHSRLDVRFDRNRRAVSLAEGEAAFDVTHDPAHPFVVAAGAHQIEVLGTAFNVLNHGDHFAVAVERGVVAVTPAKAPRVRLTAGQALTQTAQQTPALAQVAPERASAWRQGVLVYRDRPLGEVADDLSRYLDKPVVLSTSARALRFTGALRIGDEAVMLQQLQDFLPIRVDASANAVRVDAREAG</sequence>
<evidence type="ECO:0000313" key="5">
    <source>
        <dbReference type="Proteomes" id="UP001213664"/>
    </source>
</evidence>